<comment type="similarity">
    <text evidence="3">Belongs to the fatty acid desaturase type 1 family.</text>
</comment>
<evidence type="ECO:0000256" key="10">
    <source>
        <dbReference type="ARBA" id="ARBA00023098"/>
    </source>
</evidence>
<keyword evidence="7 12" id="KW-1133">Transmembrane helix</keyword>
<keyword evidence="10" id="KW-0443">Lipid metabolism</keyword>
<dbReference type="InterPro" id="IPR012171">
    <property type="entry name" value="Fatty_acid_desaturase"/>
</dbReference>
<dbReference type="Pfam" id="PF00487">
    <property type="entry name" value="FA_desaturase"/>
    <property type="match status" value="1"/>
</dbReference>
<evidence type="ECO:0000313" key="14">
    <source>
        <dbReference type="EMBL" id="CAJ1370493.1"/>
    </source>
</evidence>
<dbReference type="AlphaFoldDB" id="A0AA36HK09"/>
<evidence type="ECO:0000259" key="13">
    <source>
        <dbReference type="Pfam" id="PF00487"/>
    </source>
</evidence>
<keyword evidence="15" id="KW-1185">Reference proteome</keyword>
<proteinExistence type="inferred from homology"/>
<evidence type="ECO:0000256" key="2">
    <source>
        <dbReference type="ARBA" id="ARBA00005189"/>
    </source>
</evidence>
<evidence type="ECO:0000256" key="6">
    <source>
        <dbReference type="ARBA" id="ARBA00022723"/>
    </source>
</evidence>
<evidence type="ECO:0000256" key="12">
    <source>
        <dbReference type="SAM" id="Phobius"/>
    </source>
</evidence>
<name>A0AA36HK09_9DINO</name>
<protein>
    <recommendedName>
        <fullName evidence="13">Fatty acid desaturase domain-containing protein</fullName>
    </recommendedName>
</protein>
<keyword evidence="8" id="KW-0560">Oxidoreductase</keyword>
<gene>
    <name evidence="14" type="ORF">EVOR1521_LOCUS1054</name>
</gene>
<evidence type="ECO:0000256" key="4">
    <source>
        <dbReference type="ARBA" id="ARBA00022617"/>
    </source>
</evidence>
<dbReference type="GO" id="GO:0046872">
    <property type="term" value="F:metal ion binding"/>
    <property type="evidence" value="ECO:0007669"/>
    <property type="project" value="UniProtKB-KW"/>
</dbReference>
<evidence type="ECO:0000256" key="9">
    <source>
        <dbReference type="ARBA" id="ARBA00023004"/>
    </source>
</evidence>
<keyword evidence="11 12" id="KW-0472">Membrane</keyword>
<dbReference type="GO" id="GO:0016020">
    <property type="term" value="C:membrane"/>
    <property type="evidence" value="ECO:0007669"/>
    <property type="project" value="UniProtKB-SubCell"/>
</dbReference>
<keyword evidence="9" id="KW-0408">Iron</keyword>
<evidence type="ECO:0000313" key="15">
    <source>
        <dbReference type="Proteomes" id="UP001178507"/>
    </source>
</evidence>
<comment type="subcellular location">
    <subcellularLocation>
        <location evidence="1">Membrane</location>
        <topology evidence="1">Multi-pass membrane protein</topology>
    </subcellularLocation>
</comment>
<dbReference type="Proteomes" id="UP001178507">
    <property type="component" value="Unassembled WGS sequence"/>
</dbReference>
<organism evidence="14 15">
    <name type="scientific">Effrenium voratum</name>
    <dbReference type="NCBI Taxonomy" id="2562239"/>
    <lineage>
        <taxon>Eukaryota</taxon>
        <taxon>Sar</taxon>
        <taxon>Alveolata</taxon>
        <taxon>Dinophyceae</taxon>
        <taxon>Suessiales</taxon>
        <taxon>Symbiodiniaceae</taxon>
        <taxon>Effrenium</taxon>
    </lineage>
</organism>
<dbReference type="GO" id="GO:0006629">
    <property type="term" value="P:lipid metabolic process"/>
    <property type="evidence" value="ECO:0007669"/>
    <property type="project" value="UniProtKB-KW"/>
</dbReference>
<dbReference type="InterPro" id="IPR005804">
    <property type="entry name" value="FA_desaturase_dom"/>
</dbReference>
<dbReference type="GO" id="GO:0016717">
    <property type="term" value="F:oxidoreductase activity, acting on paired donors, with oxidation of a pair of donors resulting in the reduction of molecular oxygen to two molecules of water"/>
    <property type="evidence" value="ECO:0007669"/>
    <property type="project" value="TreeGrafter"/>
</dbReference>
<evidence type="ECO:0000256" key="11">
    <source>
        <dbReference type="ARBA" id="ARBA00023136"/>
    </source>
</evidence>
<dbReference type="EMBL" id="CAUJNA010000022">
    <property type="protein sequence ID" value="CAJ1370493.1"/>
    <property type="molecule type" value="Genomic_DNA"/>
</dbReference>
<keyword evidence="5 12" id="KW-0812">Transmembrane</keyword>
<feature type="transmembrane region" description="Helical" evidence="12">
    <location>
        <begin position="66"/>
        <end position="84"/>
    </location>
</feature>
<comment type="caution">
    <text evidence="14">The sequence shown here is derived from an EMBL/GenBank/DDBJ whole genome shotgun (WGS) entry which is preliminary data.</text>
</comment>
<evidence type="ECO:0000256" key="5">
    <source>
        <dbReference type="ARBA" id="ARBA00022692"/>
    </source>
</evidence>
<dbReference type="PANTHER" id="PTHR19353">
    <property type="entry name" value="FATTY ACID DESATURASE 2"/>
    <property type="match status" value="1"/>
</dbReference>
<evidence type="ECO:0000256" key="1">
    <source>
        <dbReference type="ARBA" id="ARBA00004141"/>
    </source>
</evidence>
<accession>A0AA36HK09</accession>
<comment type="pathway">
    <text evidence="2">Lipid metabolism.</text>
</comment>
<reference evidence="14" key="1">
    <citation type="submission" date="2023-08" db="EMBL/GenBank/DDBJ databases">
        <authorList>
            <person name="Chen Y."/>
            <person name="Shah S."/>
            <person name="Dougan E. K."/>
            <person name="Thang M."/>
            <person name="Chan C."/>
        </authorList>
    </citation>
    <scope>NUCLEOTIDE SEQUENCE</scope>
</reference>
<evidence type="ECO:0000256" key="7">
    <source>
        <dbReference type="ARBA" id="ARBA00022989"/>
    </source>
</evidence>
<keyword evidence="6" id="KW-0479">Metal-binding</keyword>
<keyword evidence="4" id="KW-0349">Heme</keyword>
<evidence type="ECO:0000256" key="8">
    <source>
        <dbReference type="ARBA" id="ARBA00023002"/>
    </source>
</evidence>
<sequence>MCKSEKYILDSSFDPDKFLADITAAKAAVGEATEEDATHMQRIVFISQVLLYGGHALLLVSAAMSWGALTVATCFVGACMISFARCMKWAIIGHHVCHGGFDKLQKSHPNVLPSHYKRGVFAIGARRFFDWLDWMLPQAWDVEHNKAHHYYLSEEKDPDLVESNFESVRVAALPKALKYMNMIVWLFIWKLAYYSPNTFKELVLSKKEGWMARNWPKGCKPTDPVIVLHALRMPVEALLTGRVQDSIFWLVFFAQWFGVILPMMASVALPAAWPLVLAYVGHWPGATSPREAAVRLLAASVVADMLSNAHSFIIITCNHSGGDLYRYSTSCKAFSAEFFLRCAYSSANFECGNDLVDITYGWLNYQVEHHMYPDLTPLQYRKLQPLVKSICEKHGVLYVQQNALIRTWRMFEVAVGDASMKRCTEHWCRHRHTTRRRNETFQQWCMSAYQSDLARSRIWND</sequence>
<feature type="transmembrane region" description="Helical" evidence="12">
    <location>
        <begin position="247"/>
        <end position="280"/>
    </location>
</feature>
<evidence type="ECO:0000256" key="3">
    <source>
        <dbReference type="ARBA" id="ARBA00009295"/>
    </source>
</evidence>
<feature type="domain" description="Fatty acid desaturase" evidence="13">
    <location>
        <begin position="66"/>
        <end position="400"/>
    </location>
</feature>
<dbReference type="PANTHER" id="PTHR19353:SF30">
    <property type="entry name" value="DELTA 8-(E)-SPHINGOLIPID DESATURASE"/>
    <property type="match status" value="1"/>
</dbReference>